<dbReference type="EMBL" id="MU167365">
    <property type="protein sequence ID" value="KAG0141953.1"/>
    <property type="molecule type" value="Genomic_DNA"/>
</dbReference>
<sequence length="716" mass="78820">MKTTSIHHEVLPLNQINSSASSPSQEQVYLKDANTLSNESSHSGLLLSILGLASSAILPVLLGLAFYYSLGLTAPHGQHLPNGTYLRPTSEGFSIGKPDSWASSHFSPLLVSSISSTLIGMIAPLVMMLLGFHLAHYWLRASQNLQQFNTLPSPFQYFLTMNFISNSSLFSILQFFWYASKPKSFQPRLPSLLRRKSRANLSPILIFALVGLLIVLGFSWAIKILDISLHDQIIAVVQNVTRPELNFKANAEIVKGCEDPVFNTCGVLNRTSRASAGGANTSEEFNVYEISDRSLGNMAFMGPVQPDLTITVKSAHTYVAGTICEAFHPVCDVSPAPNYLIQACGPAGKAPHGIGPWNAIVYKSGFNTSTWRQRLQTFITVSGNIWNRTGSAAALKNGANINPFTTATFGCFSNFQNIVWNDTNTTFHTPLINWWSYGQGIPNQPYIMCSILLCNTSVYDAQYTLSQGRIEVLNQTINLANSSATLAISGSAVFLGTDDTDYYQYAPRFLDDQLQVDLTSAGNRFGNDSKLFANAWAQALSNRLIGWSLGAIELKPIEVELTQPQIATSIPLWTAYTFVCLHFIYAFIILLLGFFTLLLPGVLPRGSNSYTHTPTAEQKQILNHEDLNKAKYRLSDPTTLIHELMSTKQSSEKDESFTQISSPFHSHLFQQVQSNTTHSSSRNSRLESSEGEKFKVALVPDSTGGLELNFFTKPSS</sequence>
<gene>
    <name evidence="2" type="ORF">CROQUDRAFT_663147</name>
</gene>
<accession>A0A9P6T8X5</accession>
<reference evidence="2" key="1">
    <citation type="submission" date="2013-11" db="EMBL/GenBank/DDBJ databases">
        <title>Genome sequence of the fusiform rust pathogen reveals effectors for host alternation and coevolution with pine.</title>
        <authorList>
            <consortium name="DOE Joint Genome Institute"/>
            <person name="Smith K."/>
            <person name="Pendleton A."/>
            <person name="Kubisiak T."/>
            <person name="Anderson C."/>
            <person name="Salamov A."/>
            <person name="Aerts A."/>
            <person name="Riley R."/>
            <person name="Clum A."/>
            <person name="Lindquist E."/>
            <person name="Ence D."/>
            <person name="Campbell M."/>
            <person name="Kronenberg Z."/>
            <person name="Feau N."/>
            <person name="Dhillon B."/>
            <person name="Hamelin R."/>
            <person name="Burleigh J."/>
            <person name="Smith J."/>
            <person name="Yandell M."/>
            <person name="Nelson C."/>
            <person name="Grigoriev I."/>
            <person name="Davis J."/>
        </authorList>
    </citation>
    <scope>NUCLEOTIDE SEQUENCE</scope>
    <source>
        <strain evidence="2">G11</strain>
    </source>
</reference>
<evidence type="ECO:0000313" key="3">
    <source>
        <dbReference type="Proteomes" id="UP000886653"/>
    </source>
</evidence>
<keyword evidence="1" id="KW-1133">Transmembrane helix</keyword>
<protein>
    <submittedName>
        <fullName evidence="2">Uncharacterized protein</fullName>
    </submittedName>
</protein>
<feature type="transmembrane region" description="Helical" evidence="1">
    <location>
        <begin position="200"/>
        <end position="222"/>
    </location>
</feature>
<dbReference type="Proteomes" id="UP000886653">
    <property type="component" value="Unassembled WGS sequence"/>
</dbReference>
<feature type="transmembrane region" description="Helical" evidence="1">
    <location>
        <begin position="573"/>
        <end position="599"/>
    </location>
</feature>
<organism evidence="2 3">
    <name type="scientific">Cronartium quercuum f. sp. fusiforme G11</name>
    <dbReference type="NCBI Taxonomy" id="708437"/>
    <lineage>
        <taxon>Eukaryota</taxon>
        <taxon>Fungi</taxon>
        <taxon>Dikarya</taxon>
        <taxon>Basidiomycota</taxon>
        <taxon>Pucciniomycotina</taxon>
        <taxon>Pucciniomycetes</taxon>
        <taxon>Pucciniales</taxon>
        <taxon>Coleosporiaceae</taxon>
        <taxon>Cronartium</taxon>
    </lineage>
</organism>
<keyword evidence="1" id="KW-0472">Membrane</keyword>
<comment type="caution">
    <text evidence="2">The sequence shown here is derived from an EMBL/GenBank/DDBJ whole genome shotgun (WGS) entry which is preliminary data.</text>
</comment>
<dbReference type="AlphaFoldDB" id="A0A9P6T8X5"/>
<name>A0A9P6T8X5_9BASI</name>
<proteinExistence type="predicted"/>
<feature type="transmembrane region" description="Helical" evidence="1">
    <location>
        <begin position="109"/>
        <end position="135"/>
    </location>
</feature>
<keyword evidence="1" id="KW-0812">Transmembrane</keyword>
<evidence type="ECO:0000313" key="2">
    <source>
        <dbReference type="EMBL" id="KAG0141953.1"/>
    </source>
</evidence>
<dbReference type="OrthoDB" id="2790529at2759"/>
<evidence type="ECO:0000256" key="1">
    <source>
        <dbReference type="SAM" id="Phobius"/>
    </source>
</evidence>
<feature type="transmembrane region" description="Helical" evidence="1">
    <location>
        <begin position="45"/>
        <end position="68"/>
    </location>
</feature>
<feature type="transmembrane region" description="Helical" evidence="1">
    <location>
        <begin position="155"/>
        <end position="179"/>
    </location>
</feature>
<keyword evidence="3" id="KW-1185">Reference proteome</keyword>